<evidence type="ECO:0000313" key="3">
    <source>
        <dbReference type="Proteomes" id="UP000598032"/>
    </source>
</evidence>
<feature type="transmembrane region" description="Helical" evidence="1">
    <location>
        <begin position="45"/>
        <end position="64"/>
    </location>
</feature>
<reference evidence="2 3" key="1">
    <citation type="submission" date="2020-10" db="EMBL/GenBank/DDBJ databases">
        <authorList>
            <person name="Peeters C."/>
        </authorList>
    </citation>
    <scope>NUCLEOTIDE SEQUENCE [LARGE SCALE GENOMIC DNA]</scope>
    <source>
        <strain evidence="2 3">LMG 28140</strain>
    </source>
</reference>
<organism evidence="2 3">
    <name type="scientific">Paraburkholderia metrosideri</name>
    <dbReference type="NCBI Taxonomy" id="580937"/>
    <lineage>
        <taxon>Bacteria</taxon>
        <taxon>Pseudomonadati</taxon>
        <taxon>Pseudomonadota</taxon>
        <taxon>Betaproteobacteria</taxon>
        <taxon>Burkholderiales</taxon>
        <taxon>Burkholderiaceae</taxon>
        <taxon>Paraburkholderia</taxon>
    </lineage>
</organism>
<gene>
    <name evidence="2" type="ORF">LMG28140_02354</name>
</gene>
<evidence type="ECO:0000256" key="1">
    <source>
        <dbReference type="SAM" id="Phobius"/>
    </source>
</evidence>
<proteinExistence type="predicted"/>
<comment type="caution">
    <text evidence="2">The sequence shown here is derived from an EMBL/GenBank/DDBJ whole genome shotgun (WGS) entry which is preliminary data.</text>
</comment>
<keyword evidence="1" id="KW-0472">Membrane</keyword>
<accession>A0ABN7HPR5</accession>
<name>A0ABN7HPR5_9BURK</name>
<dbReference type="RefSeq" id="WP_201642466.1">
    <property type="nucleotide sequence ID" value="NZ_CAJHCP010000005.1"/>
</dbReference>
<dbReference type="InterPro" id="IPR046572">
    <property type="entry name" value="DUF6632"/>
</dbReference>
<feature type="transmembrane region" description="Helical" evidence="1">
    <location>
        <begin position="102"/>
        <end position="123"/>
    </location>
</feature>
<keyword evidence="1" id="KW-1133">Transmembrane helix</keyword>
<keyword evidence="3" id="KW-1185">Reference proteome</keyword>
<sequence>MNDIQRLAALRIVLIAVGLITLFAIWPLMMLWPSGWTWHSGHSDYPLMIVGIYATLGVFLLMASRDPLKHLSLIWFTVWSSIVHGVIMAVQSFGVEMDGTRHVGHLAGDVPALFIIAAVLAFLTPRGDKVRDLARVTP</sequence>
<protein>
    <submittedName>
        <fullName evidence="2">Uncharacterized protein</fullName>
    </submittedName>
</protein>
<dbReference type="EMBL" id="CAJHCP010000005">
    <property type="protein sequence ID" value="CAD6530508.1"/>
    <property type="molecule type" value="Genomic_DNA"/>
</dbReference>
<feature type="transmembrane region" description="Helical" evidence="1">
    <location>
        <begin position="12"/>
        <end position="33"/>
    </location>
</feature>
<evidence type="ECO:0000313" key="2">
    <source>
        <dbReference type="EMBL" id="CAD6530508.1"/>
    </source>
</evidence>
<feature type="transmembrane region" description="Helical" evidence="1">
    <location>
        <begin position="71"/>
        <end position="90"/>
    </location>
</feature>
<keyword evidence="1" id="KW-0812">Transmembrane</keyword>
<dbReference type="Proteomes" id="UP000598032">
    <property type="component" value="Unassembled WGS sequence"/>
</dbReference>
<dbReference type="Pfam" id="PF20337">
    <property type="entry name" value="DUF6632"/>
    <property type="match status" value="1"/>
</dbReference>